<keyword evidence="4" id="KW-1185">Reference proteome</keyword>
<dbReference type="InterPro" id="IPR036928">
    <property type="entry name" value="AS_sf"/>
</dbReference>
<comment type="caution">
    <text evidence="3">The sequence shown here is derived from an EMBL/GenBank/DDBJ whole genome shotgun (WGS) entry which is preliminary data.</text>
</comment>
<proteinExistence type="inferred from homology"/>
<sequence>MRADEYTQLDGTGIAALVAKGEVTRSEVLDAALAVLADRQALNTVVTPAEDQARAADARGPFAGVPTLIKDLGCDVAGLPTKNGSRLFADAAPADHDSTVVARLRAAGTAILGKSGTPEFGFGTSTEPGLTGAVHNPWNPAHSTGGSSGGSAAAVAAGIVPFAHATDGGGSIRIPAACCGLFGLKPSRGRVSLGPDTADAWAGLSGAHMVTRSLRDSAALLDILGAPAPGEPYAAPAPRRPYRDEVGADPGRLRIGLLVDAPDPAVEVDPACRRAAADAAARLASFGHRIDQLSWPANLVRPGEIVAAVSGPHTARTVDKRLAELGRDLRDGDLDGATAIVVAHARKITLPQYLDGIERMHATGRLIARFMDGIDVLLTPAMAVTPPPLGRLDPNGDAAATLQGMRGMAAFTSLFNVTGQPAAAVPFGGRTPEGLPMSVQLAAAYGDEAVLFRLAGQLLDGDVLPAAPAAR</sequence>
<comment type="similarity">
    <text evidence="1">Belongs to the amidase family.</text>
</comment>
<dbReference type="PROSITE" id="PS00571">
    <property type="entry name" value="AMIDASES"/>
    <property type="match status" value="1"/>
</dbReference>
<evidence type="ECO:0000313" key="4">
    <source>
        <dbReference type="Proteomes" id="UP001500466"/>
    </source>
</evidence>
<organism evidence="3 4">
    <name type="scientific">Yinghuangia aomiensis</name>
    <dbReference type="NCBI Taxonomy" id="676205"/>
    <lineage>
        <taxon>Bacteria</taxon>
        <taxon>Bacillati</taxon>
        <taxon>Actinomycetota</taxon>
        <taxon>Actinomycetes</taxon>
        <taxon>Kitasatosporales</taxon>
        <taxon>Streptomycetaceae</taxon>
        <taxon>Yinghuangia</taxon>
    </lineage>
</organism>
<dbReference type="Pfam" id="PF01425">
    <property type="entry name" value="Amidase"/>
    <property type="match status" value="1"/>
</dbReference>
<dbReference type="SUPFAM" id="SSF75304">
    <property type="entry name" value="Amidase signature (AS) enzymes"/>
    <property type="match status" value="1"/>
</dbReference>
<dbReference type="PANTHER" id="PTHR11895:SF7">
    <property type="entry name" value="GLUTAMYL-TRNA(GLN) AMIDOTRANSFERASE SUBUNIT A, MITOCHONDRIAL"/>
    <property type="match status" value="1"/>
</dbReference>
<dbReference type="Gene3D" id="3.90.1300.10">
    <property type="entry name" value="Amidase signature (AS) domain"/>
    <property type="match status" value="1"/>
</dbReference>
<evidence type="ECO:0000256" key="1">
    <source>
        <dbReference type="ARBA" id="ARBA00009199"/>
    </source>
</evidence>
<dbReference type="InterPro" id="IPR000120">
    <property type="entry name" value="Amidase"/>
</dbReference>
<feature type="domain" description="Amidase" evidence="2">
    <location>
        <begin position="44"/>
        <end position="451"/>
    </location>
</feature>
<accession>A0ABP9I961</accession>
<dbReference type="PANTHER" id="PTHR11895">
    <property type="entry name" value="TRANSAMIDASE"/>
    <property type="match status" value="1"/>
</dbReference>
<dbReference type="InterPro" id="IPR023631">
    <property type="entry name" value="Amidase_dom"/>
</dbReference>
<gene>
    <name evidence="3" type="ORF">GCM10023205_75890</name>
</gene>
<protein>
    <submittedName>
        <fullName evidence="3">Amidase</fullName>
    </submittedName>
</protein>
<dbReference type="RefSeq" id="WP_345680408.1">
    <property type="nucleotide sequence ID" value="NZ_BAABHS010000046.1"/>
</dbReference>
<evidence type="ECO:0000259" key="2">
    <source>
        <dbReference type="Pfam" id="PF01425"/>
    </source>
</evidence>
<evidence type="ECO:0000313" key="3">
    <source>
        <dbReference type="EMBL" id="GAA4992255.1"/>
    </source>
</evidence>
<dbReference type="EMBL" id="BAABHS010000046">
    <property type="protein sequence ID" value="GAA4992255.1"/>
    <property type="molecule type" value="Genomic_DNA"/>
</dbReference>
<reference evidence="4" key="1">
    <citation type="journal article" date="2019" name="Int. J. Syst. Evol. Microbiol.">
        <title>The Global Catalogue of Microorganisms (GCM) 10K type strain sequencing project: providing services to taxonomists for standard genome sequencing and annotation.</title>
        <authorList>
            <consortium name="The Broad Institute Genomics Platform"/>
            <consortium name="The Broad Institute Genome Sequencing Center for Infectious Disease"/>
            <person name="Wu L."/>
            <person name="Ma J."/>
        </authorList>
    </citation>
    <scope>NUCLEOTIDE SEQUENCE [LARGE SCALE GENOMIC DNA]</scope>
    <source>
        <strain evidence="4">JCM 17986</strain>
    </source>
</reference>
<name>A0ABP9I961_9ACTN</name>
<dbReference type="InterPro" id="IPR020556">
    <property type="entry name" value="Amidase_CS"/>
</dbReference>
<dbReference type="Proteomes" id="UP001500466">
    <property type="component" value="Unassembled WGS sequence"/>
</dbReference>